<evidence type="ECO:0000313" key="2">
    <source>
        <dbReference type="Proteomes" id="UP000266693"/>
    </source>
</evidence>
<dbReference type="RefSeq" id="WP_118864652.1">
    <property type="nucleotide sequence ID" value="NZ_QWLV01000006.1"/>
</dbReference>
<proteinExistence type="predicted"/>
<reference evidence="1 2" key="1">
    <citation type="submission" date="2018-08" db="EMBL/GenBank/DDBJ databases">
        <title>The multiple taxonomic identification of Sphingomonas gilva.</title>
        <authorList>
            <person name="Zhu D."/>
            <person name="Zheng S."/>
        </authorList>
    </citation>
    <scope>NUCLEOTIDE SEQUENCE [LARGE SCALE GENOMIC DNA]</scope>
    <source>
        <strain evidence="1 2">ZDH117</strain>
    </source>
</reference>
<dbReference type="EMBL" id="QWLV01000006">
    <property type="protein sequence ID" value="RHW17071.1"/>
    <property type="molecule type" value="Genomic_DNA"/>
</dbReference>
<dbReference type="InterPro" id="IPR008949">
    <property type="entry name" value="Isoprenoid_synthase_dom_sf"/>
</dbReference>
<dbReference type="OrthoDB" id="9814909at2"/>
<accession>A0A396RTS2</accession>
<comment type="caution">
    <text evidence="1">The sequence shown here is derived from an EMBL/GenBank/DDBJ whole genome shotgun (WGS) entry which is preliminary data.</text>
</comment>
<protein>
    <recommendedName>
        <fullName evidence="3">Phytoene synthase</fullName>
    </recommendedName>
</protein>
<name>A0A396RTS2_9SPHN</name>
<keyword evidence="2" id="KW-1185">Reference proteome</keyword>
<dbReference type="Proteomes" id="UP000266693">
    <property type="component" value="Unassembled WGS sequence"/>
</dbReference>
<dbReference type="AlphaFoldDB" id="A0A396RTS2"/>
<gene>
    <name evidence="1" type="ORF">D1610_13215</name>
</gene>
<sequence length="222" mass="23500">MTQSLSDPDRVLALAYAPVDRRRALAALFGLDEALGQVVRGARDPLLCQMRLTWWHEALSGLGGGPAPSDPALVELIEAGVVPDMSGTALAALVDGWEALLEPDMTDDDLAAFAEGRGARMFTLGAEMLGADHPALDDAGRGWALCDLARHSSDPALSARALAMAGRALRHAMDAAWPLRLRALGALAALAQGDTVRGADRLRPAGHPLRTLRALRHRLTGR</sequence>
<dbReference type="InterPro" id="IPR002060">
    <property type="entry name" value="Squ/phyt_synthse"/>
</dbReference>
<organism evidence="1 2">
    <name type="scientific">Sphingomonas gilva</name>
    <dbReference type="NCBI Taxonomy" id="2305907"/>
    <lineage>
        <taxon>Bacteria</taxon>
        <taxon>Pseudomonadati</taxon>
        <taxon>Pseudomonadota</taxon>
        <taxon>Alphaproteobacteria</taxon>
        <taxon>Sphingomonadales</taxon>
        <taxon>Sphingomonadaceae</taxon>
        <taxon>Sphingomonas</taxon>
    </lineage>
</organism>
<evidence type="ECO:0008006" key="3">
    <source>
        <dbReference type="Google" id="ProtNLM"/>
    </source>
</evidence>
<evidence type="ECO:0000313" key="1">
    <source>
        <dbReference type="EMBL" id="RHW17071.1"/>
    </source>
</evidence>
<dbReference type="SUPFAM" id="SSF48576">
    <property type="entry name" value="Terpenoid synthases"/>
    <property type="match status" value="1"/>
</dbReference>
<dbReference type="Pfam" id="PF00494">
    <property type="entry name" value="SQS_PSY"/>
    <property type="match status" value="1"/>
</dbReference>